<feature type="transmembrane region" description="Helical" evidence="15">
    <location>
        <begin position="977"/>
        <end position="1000"/>
    </location>
</feature>
<dbReference type="Pfam" id="PF23000">
    <property type="entry name" value="ChitinSynthase_IV_N"/>
    <property type="match status" value="1"/>
</dbReference>
<feature type="transmembrane region" description="Helical" evidence="15">
    <location>
        <begin position="200"/>
        <end position="220"/>
    </location>
</feature>
<keyword evidence="6 15" id="KW-0812">Transmembrane</keyword>
<comment type="similarity">
    <text evidence="11">Belongs to the chitin synthase family. Class IV subfamily.</text>
</comment>
<dbReference type="SUPFAM" id="SSF53448">
    <property type="entry name" value="Nucleotide-diphospho-sugar transferases"/>
    <property type="match status" value="1"/>
</dbReference>
<evidence type="ECO:0000256" key="4">
    <source>
        <dbReference type="ARBA" id="ARBA00022676"/>
    </source>
</evidence>
<evidence type="ECO:0000313" key="18">
    <source>
        <dbReference type="Proteomes" id="UP000092444"/>
    </source>
</evidence>
<dbReference type="PhylomeDB" id="A0A1B0G5N4"/>
<protein>
    <recommendedName>
        <fullName evidence="2">chitin synthase</fullName>
        <ecNumber evidence="2">2.4.1.16</ecNumber>
    </recommendedName>
</protein>
<evidence type="ECO:0000256" key="11">
    <source>
        <dbReference type="ARBA" id="ARBA00046329"/>
    </source>
</evidence>
<keyword evidence="5" id="KW-0808">Transferase</keyword>
<dbReference type="PANTHER" id="PTHR22914">
    <property type="entry name" value="CHITIN SYNTHASE"/>
    <property type="match status" value="1"/>
</dbReference>
<comment type="catalytic activity">
    <reaction evidence="12">
        <text>[(1-&gt;4)-N-acetyl-beta-D-glucosaminyl](n) + UDP-N-acetyl-alpha-D-glucosamine = [(1-&gt;4)-N-acetyl-beta-D-glucosaminyl](n+1) + UDP + H(+)</text>
        <dbReference type="Rhea" id="RHEA:16637"/>
        <dbReference type="Rhea" id="RHEA-COMP:9593"/>
        <dbReference type="Rhea" id="RHEA-COMP:9595"/>
        <dbReference type="ChEBI" id="CHEBI:15378"/>
        <dbReference type="ChEBI" id="CHEBI:17029"/>
        <dbReference type="ChEBI" id="CHEBI:57705"/>
        <dbReference type="ChEBI" id="CHEBI:58223"/>
        <dbReference type="EC" id="2.4.1.16"/>
    </reaction>
</comment>
<evidence type="ECO:0000256" key="6">
    <source>
        <dbReference type="ARBA" id="ARBA00022692"/>
    </source>
</evidence>
<evidence type="ECO:0000256" key="12">
    <source>
        <dbReference type="ARBA" id="ARBA00048014"/>
    </source>
</evidence>
<feature type="transmembrane region" description="Helical" evidence="15">
    <location>
        <begin position="298"/>
        <end position="324"/>
    </location>
</feature>
<organism evidence="17 18">
    <name type="scientific">Glossina morsitans morsitans</name>
    <name type="common">Savannah tsetse fly</name>
    <dbReference type="NCBI Taxonomy" id="37546"/>
    <lineage>
        <taxon>Eukaryota</taxon>
        <taxon>Metazoa</taxon>
        <taxon>Ecdysozoa</taxon>
        <taxon>Arthropoda</taxon>
        <taxon>Hexapoda</taxon>
        <taxon>Insecta</taxon>
        <taxon>Pterygota</taxon>
        <taxon>Neoptera</taxon>
        <taxon>Endopterygota</taxon>
        <taxon>Diptera</taxon>
        <taxon>Brachycera</taxon>
        <taxon>Muscomorpha</taxon>
        <taxon>Hippoboscoidea</taxon>
        <taxon>Glossinidae</taxon>
        <taxon>Glossina</taxon>
    </lineage>
</organism>
<feature type="coiled-coil region" evidence="13">
    <location>
        <begin position="1069"/>
        <end position="1096"/>
    </location>
</feature>
<dbReference type="Gene3D" id="3.90.550.10">
    <property type="entry name" value="Spore Coat Polysaccharide Biosynthesis Protein SpsA, Chain A"/>
    <property type="match status" value="1"/>
</dbReference>
<keyword evidence="10" id="KW-0325">Glycoprotein</keyword>
<feature type="transmembrane region" description="Helical" evidence="15">
    <location>
        <begin position="77"/>
        <end position="101"/>
    </location>
</feature>
<feature type="transmembrane region" description="Helical" evidence="15">
    <location>
        <begin position="409"/>
        <end position="434"/>
    </location>
</feature>
<feature type="region of interest" description="Disordered" evidence="14">
    <location>
        <begin position="1"/>
        <end position="35"/>
    </location>
</feature>
<feature type="transmembrane region" description="Helical" evidence="15">
    <location>
        <begin position="379"/>
        <end position="397"/>
    </location>
</feature>
<dbReference type="FunFam" id="3.90.550.10:FF:000139">
    <property type="entry name" value="Chitin synthase 8"/>
    <property type="match status" value="1"/>
</dbReference>
<dbReference type="InterPro" id="IPR029044">
    <property type="entry name" value="Nucleotide-diphossugar_trans"/>
</dbReference>
<evidence type="ECO:0000256" key="5">
    <source>
        <dbReference type="ARBA" id="ARBA00022679"/>
    </source>
</evidence>
<evidence type="ECO:0000313" key="17">
    <source>
        <dbReference type="EnsemblMetazoa" id="GMOY008630-PA"/>
    </source>
</evidence>
<accession>A0A1B0G5N4</accession>
<keyword evidence="7 15" id="KW-1133">Transmembrane helix</keyword>
<keyword evidence="3" id="KW-1003">Cell membrane</keyword>
<dbReference type="EC" id="2.4.1.16" evidence="2"/>
<dbReference type="Pfam" id="PF03142">
    <property type="entry name" value="Chitin_synth_2"/>
    <property type="match status" value="1"/>
</dbReference>
<feature type="region of interest" description="Disordered" evidence="14">
    <location>
        <begin position="1159"/>
        <end position="1211"/>
    </location>
</feature>
<feature type="transmembrane region" description="Helical" evidence="15">
    <location>
        <begin position="953"/>
        <end position="970"/>
    </location>
</feature>
<dbReference type="STRING" id="37546.A0A1B0G5N4"/>
<evidence type="ECO:0000256" key="9">
    <source>
        <dbReference type="ARBA" id="ARBA00023136"/>
    </source>
</evidence>
<evidence type="ECO:0000256" key="14">
    <source>
        <dbReference type="SAM" id="MobiDB-lite"/>
    </source>
</evidence>
<dbReference type="Proteomes" id="UP000092444">
    <property type="component" value="Unassembled WGS sequence"/>
</dbReference>
<dbReference type="GO" id="GO:0004100">
    <property type="term" value="F:chitin synthase activity"/>
    <property type="evidence" value="ECO:0007669"/>
    <property type="project" value="UniProtKB-EC"/>
</dbReference>
<dbReference type="CDD" id="cd04190">
    <property type="entry name" value="Chitin_synth_C"/>
    <property type="match status" value="1"/>
</dbReference>
<evidence type="ECO:0000256" key="8">
    <source>
        <dbReference type="ARBA" id="ARBA00023054"/>
    </source>
</evidence>
<evidence type="ECO:0000256" key="3">
    <source>
        <dbReference type="ARBA" id="ARBA00022475"/>
    </source>
</evidence>
<evidence type="ECO:0000256" key="13">
    <source>
        <dbReference type="SAM" id="Coils"/>
    </source>
</evidence>
<feature type="transmembrane region" description="Helical" evidence="15">
    <location>
        <begin position="1393"/>
        <end position="1414"/>
    </location>
</feature>
<evidence type="ECO:0000256" key="1">
    <source>
        <dbReference type="ARBA" id="ARBA00004651"/>
    </source>
</evidence>
<reference evidence="17" key="1">
    <citation type="submission" date="2020-05" db="UniProtKB">
        <authorList>
            <consortium name="EnsemblMetazoa"/>
        </authorList>
    </citation>
    <scope>IDENTIFICATION</scope>
    <source>
        <strain evidence="17">Yale</strain>
    </source>
</reference>
<evidence type="ECO:0000256" key="15">
    <source>
        <dbReference type="SAM" id="Phobius"/>
    </source>
</evidence>
<evidence type="ECO:0000256" key="2">
    <source>
        <dbReference type="ARBA" id="ARBA00012543"/>
    </source>
</evidence>
<feature type="domain" description="Chitin synthase chs-1/2 N-terminal putative transporter" evidence="16">
    <location>
        <begin position="72"/>
        <end position="323"/>
    </location>
</feature>
<dbReference type="InterPro" id="IPR004835">
    <property type="entry name" value="Chitin_synth"/>
</dbReference>
<evidence type="ECO:0000256" key="10">
    <source>
        <dbReference type="ARBA" id="ARBA00023180"/>
    </source>
</evidence>
<feature type="compositionally biased region" description="Acidic residues" evidence="14">
    <location>
        <begin position="16"/>
        <end position="26"/>
    </location>
</feature>
<evidence type="ECO:0000256" key="7">
    <source>
        <dbReference type="ARBA" id="ARBA00022989"/>
    </source>
</evidence>
<sequence>MSNIRHRPLAPPGTGDSDDNFTDDENTPLTQDIYGGSQRTIQETKGWDVFRDPPIKIETGSTANQECLELTVKILKIFAYVITFILVLAGGVMAKGCVLFMTSQLRKDKKLEYCNKDLGRDKTFVVKLPEEERIAWMWALIIAFAIPELGSLIRSARICFFKTFKVPKKEHFCFMLLMESLNAFGTALLMFVILPQLDAIQGAMLTNCLCVMPGVLGLMSRTSKEGKRFMKMLIDLVAVAAQVTGYVIWPLLENRKELWVIPIACLMISCGWWENYVSTQSSFGLIKAMGRVKDELKYTRYFSHMFLSVWKITLFLCSVLFIYWTQGEDPGNMFTLYTDAFGPHKISVDELAITLTGSLPDTLDAANIDSIDIDAAENTVIYVLLLQILGAYFCYIFGKFACKILIQGFSYAFPVSLTIPVSVSLLIAACGIRIDDPCFFHDTIPDYLFFTSPSNFRFNDFVTQQMAWAWILWLLSQTWISLHIWTPKCERLATTEKLFVKPMYCALLIDQSMAMNRRRDDQADVKTEDLSEIEKEKGDEYYETISVHTDGSAVQSKPTIKSSDHITRIYACATMWHETKDEMMEFLKSIMRLDEDQCARRVAQKYLRIVDPDYYEFETHTFFDDAFEISDHSDDDIQVNRFVKLLVATMDEAASEIHQTTIRLRPPKKYPTPYGGRLVWTLPGKTKFIAHLKDKDRIRHRKRWSQVMYMYYLLGHRLMELPISVDRKDMIAENTYLLTLDGDIDFKPNAVTLLVDLMKKNRNLGAACGRIHPVGSGPMVWYQLFEYAIGHWLQKATEHMIGCVLCSPGCFSLFRGKALMDDNVMKKYTTRSDEARHYVQYDQGEDRWLCTLLLQRGYRVEYSAASDAYTHCPEGFNEFYNQRRRWVPSTIANIMDLLADAKRTIKINDNISLLYIFYQMMLMGGTILGPGTIFLMLVGAFVAAFRIDNWTSFHYNIVPILGFMFICFTCKSNIQLFVAQVLSTAYALIMMAVIVGTALQLGEDGIGSPSAIFLIAMTGSFFIAACLHPQEFWCITAGLIYLLSIPSMYLLLILYSIINLNVVSWGTREVVAKKTKKELEAEKKAAEEAAKKVKQKSMLGFLQGGVGNNGDEEGSVEFSLAGLFRCIFCTHGQTSDEKQQLTAIADSLDTIKNRIDSIEQTVNPNEQHSHRHGRRRTTSSSSKDHHLLSSVAEKSDGESEESGSDTSAEPRQERDFLTNPYWIEDPELRKGEVDFLSSSEIQFWKDLIDKYLYPIDNDPVEQARIAKDLKELRDSAVFAFFMVNALFVLIVFLLQLNKDNIHVKWPFGVRTNITYDESTQEARIASDLIELRNKAVFAFFMANALFVLIVFLLQLNKDKLHIVWPLGVKTNITYIEETSEVHISKEYLQLEPIGLVFVFFFALILIIQFVAMLFHRFGTLSHILASTELNFCKKKSEDLSQDALIDKHAVEIVKNLQRLQGIDGDYDNDSGSGPDRIARRKTIQNLEKARQPRRQIGTLDVAFKKRFMKLTADAENNPSTPILTRRLTMRAETIRALEVRKNSVMAERRKSAMQTLGAKNEYGITTGATLNNNGGIPNHRSGRISIASAKDVFNVNGLPSEQIYGSNGGGTINQGYEHVNEDDDANSLRLTTRTPNHVTWGNNTSNTGRL</sequence>
<feature type="compositionally biased region" description="Basic and acidic residues" evidence="14">
    <location>
        <begin position="1182"/>
        <end position="1197"/>
    </location>
</feature>
<feature type="transmembrane region" description="Helical" evidence="15">
    <location>
        <begin position="927"/>
        <end position="947"/>
    </location>
</feature>
<keyword evidence="4" id="KW-0328">Glycosyltransferase</keyword>
<keyword evidence="8 13" id="KW-0175">Coiled coil</keyword>
<evidence type="ECO:0000259" key="16">
    <source>
        <dbReference type="Pfam" id="PF23000"/>
    </source>
</evidence>
<proteinExistence type="inferred from homology"/>
<feature type="transmembrane region" description="Helical" evidence="15">
    <location>
        <begin position="1276"/>
        <end position="1294"/>
    </location>
</feature>
<comment type="subcellular location">
    <subcellularLocation>
        <location evidence="1">Cell membrane</location>
        <topology evidence="1">Multi-pass membrane protein</topology>
    </subcellularLocation>
</comment>
<feature type="transmembrane region" description="Helical" evidence="15">
    <location>
        <begin position="1039"/>
        <end position="1058"/>
    </location>
</feature>
<dbReference type="GO" id="GO:0005886">
    <property type="term" value="C:plasma membrane"/>
    <property type="evidence" value="ECO:0007669"/>
    <property type="project" value="UniProtKB-SubCell"/>
</dbReference>
<feature type="transmembrane region" description="Helical" evidence="15">
    <location>
        <begin position="134"/>
        <end position="153"/>
    </location>
</feature>
<dbReference type="PANTHER" id="PTHR22914:SF42">
    <property type="entry name" value="CHITIN SYNTHASE"/>
    <property type="match status" value="1"/>
</dbReference>
<dbReference type="EnsemblMetazoa" id="GMOY008630-RA">
    <property type="protein sequence ID" value="GMOY008630-PA"/>
    <property type="gene ID" value="GMOY008630"/>
</dbReference>
<name>A0A1B0G5N4_GLOMM</name>
<dbReference type="GO" id="GO:0006031">
    <property type="term" value="P:chitin biosynthetic process"/>
    <property type="evidence" value="ECO:0007669"/>
    <property type="project" value="TreeGrafter"/>
</dbReference>
<dbReference type="EMBL" id="CCAG010008644">
    <property type="status" value="NOT_ANNOTATED_CDS"/>
    <property type="molecule type" value="Genomic_DNA"/>
</dbReference>
<dbReference type="InterPro" id="IPR055120">
    <property type="entry name" value="Chs-1/2_IV_N"/>
</dbReference>
<feature type="transmembrane region" description="Helical" evidence="15">
    <location>
        <begin position="174"/>
        <end position="194"/>
    </location>
</feature>
<keyword evidence="9 15" id="KW-0472">Membrane</keyword>
<feature type="transmembrane region" description="Helical" evidence="15">
    <location>
        <begin position="1006"/>
        <end position="1027"/>
    </location>
</feature>
<feature type="transmembrane region" description="Helical" evidence="15">
    <location>
        <begin position="1335"/>
        <end position="1355"/>
    </location>
</feature>
<keyword evidence="18" id="KW-1185">Reference proteome</keyword>